<dbReference type="GO" id="GO:0016853">
    <property type="term" value="F:isomerase activity"/>
    <property type="evidence" value="ECO:0007669"/>
    <property type="project" value="UniProtKB-KW"/>
</dbReference>
<dbReference type="OrthoDB" id="9779763at2"/>
<evidence type="ECO:0000313" key="3">
    <source>
        <dbReference type="EMBL" id="SFJ00288.1"/>
    </source>
</evidence>
<evidence type="ECO:0000256" key="1">
    <source>
        <dbReference type="ARBA" id="ARBA00007673"/>
    </source>
</evidence>
<dbReference type="Gene3D" id="3.10.310.10">
    <property type="entry name" value="Diaminopimelate Epimerase, Chain A, domain 1"/>
    <property type="match status" value="2"/>
</dbReference>
<evidence type="ECO:0008006" key="5">
    <source>
        <dbReference type="Google" id="ProtNLM"/>
    </source>
</evidence>
<dbReference type="Proteomes" id="UP000199545">
    <property type="component" value="Unassembled WGS sequence"/>
</dbReference>
<dbReference type="PANTHER" id="PTHR43709:SF2">
    <property type="entry name" value="DUF453 DOMAIN PROTEIN (AFU_ORTHOLOGUE AFUA_6G00360)"/>
    <property type="match status" value="1"/>
</dbReference>
<dbReference type="STRING" id="46223.SAMN05421852_103196"/>
<dbReference type="PANTHER" id="PTHR43709">
    <property type="entry name" value="ACONITATE ISOMERASE-RELATED"/>
    <property type="match status" value="1"/>
</dbReference>
<evidence type="ECO:0000256" key="2">
    <source>
        <dbReference type="ARBA" id="ARBA00023235"/>
    </source>
</evidence>
<dbReference type="Pfam" id="PF04303">
    <property type="entry name" value="PrpF"/>
    <property type="match status" value="1"/>
</dbReference>
<dbReference type="SUPFAM" id="SSF54506">
    <property type="entry name" value="Diaminopimelate epimerase-like"/>
    <property type="match status" value="2"/>
</dbReference>
<reference evidence="3 4" key="1">
    <citation type="submission" date="2016-10" db="EMBL/GenBank/DDBJ databases">
        <authorList>
            <person name="de Groot N.N."/>
        </authorList>
    </citation>
    <scope>NUCLEOTIDE SEQUENCE [LARGE SCALE GENOMIC DNA]</scope>
    <source>
        <strain evidence="3 4">DSM 44778</strain>
    </source>
</reference>
<accession>A0A1I3MTE5</accession>
<keyword evidence="2" id="KW-0413">Isomerase</keyword>
<name>A0A1I3MTE5_9BACL</name>
<keyword evidence="4" id="KW-1185">Reference proteome</keyword>
<organism evidence="3 4">
    <name type="scientific">Thermoflavimicrobium dichotomicum</name>
    <dbReference type="NCBI Taxonomy" id="46223"/>
    <lineage>
        <taxon>Bacteria</taxon>
        <taxon>Bacillati</taxon>
        <taxon>Bacillota</taxon>
        <taxon>Bacilli</taxon>
        <taxon>Bacillales</taxon>
        <taxon>Thermoactinomycetaceae</taxon>
        <taxon>Thermoflavimicrobium</taxon>
    </lineage>
</organism>
<dbReference type="AlphaFoldDB" id="A0A1I3MTE5"/>
<dbReference type="InterPro" id="IPR007400">
    <property type="entry name" value="PrpF-like"/>
</dbReference>
<dbReference type="RefSeq" id="WP_093228573.1">
    <property type="nucleotide sequence ID" value="NZ_FORR01000003.1"/>
</dbReference>
<comment type="similarity">
    <text evidence="1">Belongs to the PrpF family.</text>
</comment>
<dbReference type="EMBL" id="FORR01000003">
    <property type="protein sequence ID" value="SFJ00288.1"/>
    <property type="molecule type" value="Genomic_DNA"/>
</dbReference>
<sequence length="389" mass="42475">MYDYGQNHKIPTVIMRGGTSKGLILRMVDLPSNQILRDEVILRIYGSPDPNQVDGLGGGTSLSSKLAIVGPPSHPRAHIDYTFGQVSLEKKVIDYNVTCGNFVTAVALYAAEEGYVSLKDPVTYVNIYNTNTKKIIVAEIPVKNGQIQYNGDFVIDGVPGSSSRIMINFLDSGGTFTGKTLPTSNPIDTVQLKDGRKFEVSIVDCANVVVMVKAQDFGLQGIELNHEINENRELLQVLDEIRIESGIMIGLIKEEDRNNINQNTHALPKITIVSAPSEYMTIDHKFIKMEEIDIVARYLSMGSLHRAYAVSGAIALCAAAKIPGTIPNQLVSSVGSGIRIGHPSGVLYVETTVEREGDNWIVPRAAIGRTARRLMEGYAYIPVSVLQKS</sequence>
<proteinExistence type="inferred from homology"/>
<evidence type="ECO:0000313" key="4">
    <source>
        <dbReference type="Proteomes" id="UP000199545"/>
    </source>
</evidence>
<protein>
    <recommendedName>
        <fullName evidence="5">PrpF protein</fullName>
    </recommendedName>
</protein>
<gene>
    <name evidence="3" type="ORF">SAMN05421852_103196</name>
</gene>